<dbReference type="CDD" id="cd23483">
    <property type="entry name" value="beta-trefoil_Ricin_ebulin-like_rpt1"/>
    <property type="match status" value="1"/>
</dbReference>
<evidence type="ECO:0000256" key="9">
    <source>
        <dbReference type="SAM" id="SignalP"/>
    </source>
</evidence>
<comment type="catalytic activity">
    <reaction evidence="1 8">
        <text>Endohydrolysis of the N-glycosidic bond at one specific adenosine on the 28S rRNA.</text>
        <dbReference type="EC" id="3.2.2.22"/>
    </reaction>
</comment>
<dbReference type="InterPro" id="IPR000772">
    <property type="entry name" value="Ricin_B_lectin"/>
</dbReference>
<protein>
    <recommendedName>
        <fullName evidence="8">Ribosome-inactivating protein</fullName>
    </recommendedName>
    <component>
        <recommendedName>
            <fullName evidence="8">Ribosome-inactivating protein chain A</fullName>
        </recommendedName>
        <alternativeName>
            <fullName evidence="8">rRNA N-glycosidase</fullName>
            <ecNumber evidence="8">3.2.2.22</ecNumber>
        </alternativeName>
    </component>
    <component>
        <recommendedName>
            <fullName evidence="8">Ribosome-inactivating protein chain B</fullName>
        </recommendedName>
    </component>
</protein>
<evidence type="ECO:0000259" key="10">
    <source>
        <dbReference type="SMART" id="SM00458"/>
    </source>
</evidence>
<dbReference type="Gene3D" id="2.80.10.50">
    <property type="match status" value="2"/>
</dbReference>
<evidence type="ECO:0000256" key="7">
    <source>
        <dbReference type="ARBA" id="ARBA00023193"/>
    </source>
</evidence>
<dbReference type="InterPro" id="IPR016138">
    <property type="entry name" value="Ribosome_inactivat_prot_sub1"/>
</dbReference>
<evidence type="ECO:0000256" key="8">
    <source>
        <dbReference type="RuleBase" id="RU004915"/>
    </source>
</evidence>
<evidence type="ECO:0000313" key="11">
    <source>
        <dbReference type="EMBL" id="AAC15886.1"/>
    </source>
</evidence>
<dbReference type="SUPFAM" id="SSF56371">
    <property type="entry name" value="Ribosome inactivating proteins (RIP)"/>
    <property type="match status" value="1"/>
</dbReference>
<accession>O04367</accession>
<keyword evidence="3 8" id="KW-0378">Hydrolase</keyword>
<comment type="subunit">
    <text evidence="8">Might form dimers or tetramers of disulfide-linked A and B chains.</text>
</comment>
<feature type="domain" description="Ricin B lectin" evidence="10">
    <location>
        <begin position="307"/>
        <end position="431"/>
    </location>
</feature>
<feature type="signal peptide" evidence="9">
    <location>
        <begin position="1"/>
        <end position="25"/>
    </location>
</feature>
<dbReference type="CDD" id="cd23490">
    <property type="entry name" value="beta-trefoil_Ricin_ebulin-like_rpt2"/>
    <property type="match status" value="1"/>
</dbReference>
<dbReference type="GO" id="GO:0030598">
    <property type="term" value="F:rRNA N-glycosylase activity"/>
    <property type="evidence" value="ECO:0007669"/>
    <property type="project" value="UniProtKB-EC"/>
</dbReference>
<feature type="domain" description="Ricin B lectin" evidence="10">
    <location>
        <begin position="435"/>
        <end position="559"/>
    </location>
</feature>
<dbReference type="PANTHER" id="PTHR33453:SF34">
    <property type="entry name" value="RIBOSOME-INACTIVATING PROTEIN"/>
    <property type="match status" value="1"/>
</dbReference>
<dbReference type="GO" id="GO:0006952">
    <property type="term" value="P:defense response"/>
    <property type="evidence" value="ECO:0007669"/>
    <property type="project" value="UniProtKB-KW"/>
</dbReference>
<dbReference type="InterPro" id="IPR017988">
    <property type="entry name" value="Ribosome_inactivat_prot_CS"/>
</dbReference>
<reference evidence="11" key="2">
    <citation type="submission" date="2016-12" db="EMBL/GenBank/DDBJ databases">
        <authorList>
            <person name="Song W.-J."/>
            <person name="Kurnit D.M."/>
        </authorList>
    </citation>
    <scope>NUCLEOTIDE SEQUENCE</scope>
</reference>
<keyword evidence="7 8" id="KW-0652">Protein synthesis inhibitor</keyword>
<evidence type="ECO:0000256" key="2">
    <source>
        <dbReference type="ARBA" id="ARBA00022656"/>
    </source>
</evidence>
<dbReference type="EC" id="3.2.2.22" evidence="8"/>
<dbReference type="InterPro" id="IPR036041">
    <property type="entry name" value="Ribosome-inact_prot_sf"/>
</dbReference>
<comment type="similarity">
    <text evidence="8">Belongs to the ribosome-inactivating protein family.</text>
</comment>
<evidence type="ECO:0000256" key="6">
    <source>
        <dbReference type="ARBA" id="ARBA00023180"/>
    </source>
</evidence>
<evidence type="ECO:0000256" key="1">
    <source>
        <dbReference type="ARBA" id="ARBA00000237"/>
    </source>
</evidence>
<dbReference type="SMART" id="SM00458">
    <property type="entry name" value="RICIN"/>
    <property type="match status" value="2"/>
</dbReference>
<keyword evidence="6" id="KW-0325">Glycoprotein</keyword>
<dbReference type="SUPFAM" id="SSF50370">
    <property type="entry name" value="Ricin B-like lectins"/>
    <property type="match status" value="2"/>
</dbReference>
<organism evidence="11">
    <name type="scientific">Sambucus nigra</name>
    <name type="common">European elder</name>
    <dbReference type="NCBI Taxonomy" id="4202"/>
    <lineage>
        <taxon>Eukaryota</taxon>
        <taxon>Viridiplantae</taxon>
        <taxon>Streptophyta</taxon>
        <taxon>Embryophyta</taxon>
        <taxon>Tracheophyta</taxon>
        <taxon>Spermatophyta</taxon>
        <taxon>Magnoliopsida</taxon>
        <taxon>eudicotyledons</taxon>
        <taxon>Gunneridae</taxon>
        <taxon>Pentapetalae</taxon>
        <taxon>asterids</taxon>
        <taxon>campanulids</taxon>
        <taxon>Dipsacales</taxon>
        <taxon>Adoxaceae</taxon>
        <taxon>Sambucus</taxon>
    </lineage>
</organism>
<dbReference type="InterPro" id="IPR035992">
    <property type="entry name" value="Ricin_B-like_lectins"/>
</dbReference>
<dbReference type="PROSITE" id="PS50231">
    <property type="entry name" value="RICIN_B_LECTIN"/>
    <property type="match status" value="2"/>
</dbReference>
<evidence type="ECO:0000256" key="3">
    <source>
        <dbReference type="ARBA" id="ARBA00022801"/>
    </source>
</evidence>
<keyword evidence="9" id="KW-0732">Signal</keyword>
<dbReference type="Gene3D" id="4.10.470.10">
    <property type="entry name" value="Ricin (A Subunit), domain 2"/>
    <property type="match status" value="1"/>
</dbReference>
<name>O04367_SAMNI</name>
<sequence precursor="true">MRVIAAAMLYLYIVVLAICSVGIQGIDYPSVSFNLAGAKSATYRDFLKNLRTIVATGTYEVNGLPVLRRESEVQVKNRFVLVLLTNYNGNTVTLAVDVTNLYVVAFSANANSYFFKDATQLQKSNLFVGTRQHTLPFTGNYDNLETAAGTRRESIELGPSPLDGAITSLYYDESVARSLLVVIQMVSEAARFRYIEQEVRRSLQQTAGFTPNALMLSMENNWSSMSLEVQQSGDNVSPFTGTVQLQNYDHTPRLVDNFEELYKITGIAILLFRCFSPSNDSAIRRPHVLAGEDNKYNDGETCPIPASFTRRIVGRDGLCVDVRDGYDTDGTPIQLWPCGSQRNQQWTFHKDDTIRSMGKCMTANGFNSGSSIMIFNCSTAVKNATKWEVPIDGSIINPSSGRVMTAPSAASRTILLLQNNIYAASQGWTVSNDVQPVVASIVGYKEMCLQANGENNGVWMENCEVTSLQQQWALFGDRTIRVNSDRGLCVTTNGYHSKDLIIILKCQGLPSQRWFFNSNGAIVNPNSTLVMDVKANDVSLREIIIFPSHGDPNQQWVTQVLPS</sequence>
<keyword evidence="2 8" id="KW-0800">Toxin</keyword>
<dbReference type="GO" id="GO:0090729">
    <property type="term" value="F:toxin activity"/>
    <property type="evidence" value="ECO:0007669"/>
    <property type="project" value="UniProtKB-KW"/>
</dbReference>
<feature type="chain" id="PRO_5038871179" description="Ribosome-inactivating protein" evidence="9">
    <location>
        <begin position="26"/>
        <end position="563"/>
    </location>
</feature>
<evidence type="ECO:0000256" key="5">
    <source>
        <dbReference type="ARBA" id="ARBA00023157"/>
    </source>
</evidence>
<dbReference type="PRINTS" id="PR00396">
    <property type="entry name" value="SHIGARICIN"/>
</dbReference>
<dbReference type="InterPro" id="IPR016139">
    <property type="entry name" value="Ribosome_inactivat_prot_sub2"/>
</dbReference>
<dbReference type="Gene3D" id="3.40.420.10">
    <property type="entry name" value="Ricin (A subunit), domain 1"/>
    <property type="match status" value="1"/>
</dbReference>
<reference evidence="11" key="1">
    <citation type="journal article" date="1997" name="Plant J.">
        <title>The major elderberry (Sambucus nigra) fruit protein is a lectin derived from a truncated type 2 ribosome-inactivating protein.</title>
        <authorList>
            <person name="Van Damme E.J."/>
            <person name="Roy S."/>
            <person name="Barre A."/>
            <person name="Rouge P."/>
            <person name="Van Leuven F."/>
            <person name="Peumans W.J."/>
        </authorList>
    </citation>
    <scope>NUCLEOTIDE SEQUENCE</scope>
</reference>
<dbReference type="PANTHER" id="PTHR33453">
    <property type="match status" value="1"/>
</dbReference>
<dbReference type="Pfam" id="PF00652">
    <property type="entry name" value="Ricin_B_lectin"/>
    <property type="match status" value="2"/>
</dbReference>
<dbReference type="FunFam" id="3.40.420.10:FF:000001">
    <property type="entry name" value="Ricin"/>
    <property type="match status" value="1"/>
</dbReference>
<comment type="function">
    <text evidence="8">The A chain is responsible for inhibiting protein synthesis through the catalytic inactivation of 60S ribosomal subunits by removing adenine from position 4,324 of 28S rRNA. The B chain binds to cell receptors and probably facilitates the entry into the cell of the A chain; B chains are also responsible for cell agglutination (lectin activity).</text>
</comment>
<dbReference type="AlphaFoldDB" id="O04367"/>
<evidence type="ECO:0000256" key="4">
    <source>
        <dbReference type="ARBA" id="ARBA00022821"/>
    </source>
</evidence>
<dbReference type="GO" id="GO:0017148">
    <property type="term" value="P:negative regulation of translation"/>
    <property type="evidence" value="ECO:0007669"/>
    <property type="project" value="UniProtKB-KW"/>
</dbReference>
<proteinExistence type="evidence at transcript level"/>
<dbReference type="InterPro" id="IPR001574">
    <property type="entry name" value="Ribosome_inactivat_prot"/>
</dbReference>
<dbReference type="Pfam" id="PF00161">
    <property type="entry name" value="RIP"/>
    <property type="match status" value="1"/>
</dbReference>
<dbReference type="PROSITE" id="PS00275">
    <property type="entry name" value="SHIGA_RICIN"/>
    <property type="match status" value="1"/>
</dbReference>
<dbReference type="InterPro" id="IPR017989">
    <property type="entry name" value="Ribosome_inactivat_1/2"/>
</dbReference>
<keyword evidence="5" id="KW-1015">Disulfide bond</keyword>
<keyword evidence="4 8" id="KW-0611">Plant defense</keyword>
<dbReference type="EMBL" id="U76524">
    <property type="protein sequence ID" value="AAC15886.1"/>
    <property type="molecule type" value="mRNA"/>
</dbReference>